<dbReference type="OrthoDB" id="9816297at2"/>
<dbReference type="SUPFAM" id="SSF52540">
    <property type="entry name" value="P-loop containing nucleoside triphosphate hydrolases"/>
    <property type="match status" value="1"/>
</dbReference>
<keyword evidence="1 3" id="KW-0547">Nucleotide-binding</keyword>
<dbReference type="InterPro" id="IPR025501">
    <property type="entry name" value="MinD_FleN"/>
</dbReference>
<dbReference type="InterPro" id="IPR033756">
    <property type="entry name" value="YlxH/NBP35"/>
</dbReference>
<dbReference type="Proteomes" id="UP000217065">
    <property type="component" value="Unassembled WGS sequence"/>
</dbReference>
<dbReference type="InterPro" id="IPR033875">
    <property type="entry name" value="FlhG"/>
</dbReference>
<sequence>MDQAHHLRALMQETEESPARFSRMVAVASGKGGVGKSTLTLNLGIALSKLGKRVAILDLDFGFGNLETLLGANATYSIADVKAGTVSIEQAMIHGPHGLRVLAGGSGFTEMLQWRPQELSHFFDAMDELEASFDWIFLDTGAGLTEVQLAFLKAAKDTLIVTTPEPTALTDAYSIVKMLHHHQPQFPCRVVINQIASLTEGKQTAHQFQKVCKEFLQRDLPVVGFVYKDSDISQAIKLQIPYLLYAPRSQTSRSIERLAHQLVGEPVQQTTGISGFFKKWMTMK</sequence>
<dbReference type="EMBL" id="NOKQ01000196">
    <property type="protein sequence ID" value="OZS78380.1"/>
    <property type="molecule type" value="Genomic_DNA"/>
</dbReference>
<proteinExistence type="predicted"/>
<keyword evidence="5" id="KW-1185">Reference proteome</keyword>
<dbReference type="GO" id="GO:0009898">
    <property type="term" value="C:cytoplasmic side of plasma membrane"/>
    <property type="evidence" value="ECO:0007669"/>
    <property type="project" value="TreeGrafter"/>
</dbReference>
<organism evidence="4 5">
    <name type="scientific">Tetzosporium hominis</name>
    <dbReference type="NCBI Taxonomy" id="2020506"/>
    <lineage>
        <taxon>Bacteria</taxon>
        <taxon>Bacillati</taxon>
        <taxon>Bacillota</taxon>
        <taxon>Bacilli</taxon>
        <taxon>Bacillales</taxon>
        <taxon>Caryophanaceae</taxon>
        <taxon>Tetzosporium</taxon>
    </lineage>
</organism>
<dbReference type="InterPro" id="IPR027417">
    <property type="entry name" value="P-loop_NTPase"/>
</dbReference>
<accession>A0A264W478</accession>
<dbReference type="AlphaFoldDB" id="A0A264W478"/>
<dbReference type="PANTHER" id="PTHR43384">
    <property type="entry name" value="SEPTUM SITE-DETERMINING PROTEIN MIND HOMOLOG, CHLOROPLASTIC-RELATED"/>
    <property type="match status" value="1"/>
</dbReference>
<dbReference type="Pfam" id="PF10609">
    <property type="entry name" value="ParA"/>
    <property type="match status" value="1"/>
</dbReference>
<evidence type="ECO:0000256" key="1">
    <source>
        <dbReference type="ARBA" id="ARBA00022741"/>
    </source>
</evidence>
<dbReference type="GO" id="GO:0005829">
    <property type="term" value="C:cytosol"/>
    <property type="evidence" value="ECO:0007669"/>
    <property type="project" value="TreeGrafter"/>
</dbReference>
<feature type="binding site" evidence="3">
    <location>
        <begin position="31"/>
        <end position="38"/>
    </location>
    <ligand>
        <name>ATP</name>
        <dbReference type="ChEBI" id="CHEBI:30616"/>
    </ligand>
</feature>
<dbReference type="GO" id="GO:0005524">
    <property type="term" value="F:ATP binding"/>
    <property type="evidence" value="ECO:0007669"/>
    <property type="project" value="UniProtKB-KW"/>
</dbReference>
<name>A0A264W478_9BACL</name>
<evidence type="ECO:0000256" key="2">
    <source>
        <dbReference type="ARBA" id="ARBA00022840"/>
    </source>
</evidence>
<dbReference type="GO" id="GO:0051782">
    <property type="term" value="P:negative regulation of cell division"/>
    <property type="evidence" value="ECO:0007669"/>
    <property type="project" value="TreeGrafter"/>
</dbReference>
<reference evidence="4 5" key="1">
    <citation type="submission" date="2017-07" db="EMBL/GenBank/DDBJ databases">
        <title>Tetzosporium hominis gen.nov. sp.nov.</title>
        <authorList>
            <person name="Tetz G."/>
            <person name="Tetz V."/>
        </authorList>
    </citation>
    <scope>NUCLEOTIDE SEQUENCE [LARGE SCALE GENOMIC DNA]</scope>
    <source>
        <strain evidence="4 5">VT-49</strain>
    </source>
</reference>
<keyword evidence="2 3" id="KW-0067">ATP-binding</keyword>
<dbReference type="CDD" id="cd02038">
    <property type="entry name" value="FlhG-like"/>
    <property type="match status" value="1"/>
</dbReference>
<comment type="caution">
    <text evidence="4">The sequence shown here is derived from an EMBL/GenBank/DDBJ whole genome shotgun (WGS) entry which is preliminary data.</text>
</comment>
<protein>
    <recommendedName>
        <fullName evidence="6">Cobyrinic acid a,c-diamide synthase</fullName>
    </recommendedName>
</protein>
<dbReference type="PANTHER" id="PTHR43384:SF4">
    <property type="entry name" value="CELLULOSE BIOSYNTHESIS PROTEIN BCSQ-RELATED"/>
    <property type="match status" value="1"/>
</dbReference>
<evidence type="ECO:0000313" key="5">
    <source>
        <dbReference type="Proteomes" id="UP000217065"/>
    </source>
</evidence>
<evidence type="ECO:0008006" key="6">
    <source>
        <dbReference type="Google" id="ProtNLM"/>
    </source>
</evidence>
<gene>
    <name evidence="4" type="ORF">CF394_06380</name>
</gene>
<dbReference type="InterPro" id="IPR050625">
    <property type="entry name" value="ParA/MinD_ATPase"/>
</dbReference>
<dbReference type="PIRSF" id="PIRSF003092">
    <property type="entry name" value="MinD"/>
    <property type="match status" value="1"/>
</dbReference>
<dbReference type="RefSeq" id="WP_094942400.1">
    <property type="nucleotide sequence ID" value="NZ_NOKQ01000196.1"/>
</dbReference>
<dbReference type="Gene3D" id="3.40.50.300">
    <property type="entry name" value="P-loop containing nucleotide triphosphate hydrolases"/>
    <property type="match status" value="1"/>
</dbReference>
<dbReference type="GO" id="GO:0016887">
    <property type="term" value="F:ATP hydrolysis activity"/>
    <property type="evidence" value="ECO:0007669"/>
    <property type="project" value="TreeGrafter"/>
</dbReference>
<evidence type="ECO:0000256" key="3">
    <source>
        <dbReference type="PIRSR" id="PIRSR003092-1"/>
    </source>
</evidence>
<evidence type="ECO:0000313" key="4">
    <source>
        <dbReference type="EMBL" id="OZS78380.1"/>
    </source>
</evidence>